<comment type="subcellular location">
    <subcellularLocation>
        <location evidence="1">Membrane</location>
        <topology evidence="1">Multi-pass membrane protein</topology>
    </subcellularLocation>
</comment>
<proteinExistence type="inferred from homology"/>
<protein>
    <submittedName>
        <fullName evidence="9">Putative integral membrane protein</fullName>
    </submittedName>
</protein>
<comment type="similarity">
    <text evidence="5">Belongs to the SAT4 family.</text>
</comment>
<comment type="caution">
    <text evidence="9">The sequence shown here is derived from an EMBL/GenBank/DDBJ whole genome shotgun (WGS) entry which is preliminary data.</text>
</comment>
<keyword evidence="3 7" id="KW-1133">Transmembrane helix</keyword>
<feature type="domain" description="Rhodopsin" evidence="8">
    <location>
        <begin position="1"/>
        <end position="95"/>
    </location>
</feature>
<evidence type="ECO:0000256" key="4">
    <source>
        <dbReference type="ARBA" id="ARBA00023136"/>
    </source>
</evidence>
<sequence length="205" mass="22585">MILDMIILAIPAPLLLYNKASSGKSRWALICLFSIGSMASIFSIWRLASIVETRATTSPTFDPTWYGPTPIVLAALEVDVATICASLPVFWPVLQNIDMSQILVTKEVKVTLEHRRLSTGGTDNDPDDDGIELQRSKSGLQAQSSKGYYEDPYVAQQVNPFKEPEEFGSRAEINNLNTSHGARHLRKESVKSVTRIRAPSSFASS</sequence>
<feature type="transmembrane region" description="Helical" evidence="7">
    <location>
        <begin position="27"/>
        <end position="51"/>
    </location>
</feature>
<dbReference type="GO" id="GO:0016020">
    <property type="term" value="C:membrane"/>
    <property type="evidence" value="ECO:0007669"/>
    <property type="project" value="UniProtKB-SubCell"/>
</dbReference>
<dbReference type="Proteomes" id="UP000034680">
    <property type="component" value="Unassembled WGS sequence"/>
</dbReference>
<reference evidence="9 10" key="1">
    <citation type="submission" date="2015-05" db="EMBL/GenBank/DDBJ databases">
        <title>Distinctive expansion of gene families associated with plant cell wall degradation and secondary metabolism in the genomes of grapevine trunk pathogens.</title>
        <authorList>
            <person name="Lawrence D.P."/>
            <person name="Travadon R."/>
            <person name="Rolshausen P.E."/>
            <person name="Baumgartner K."/>
        </authorList>
    </citation>
    <scope>NUCLEOTIDE SEQUENCE [LARGE SCALE GENOMIC DNA]</scope>
    <source>
        <strain evidence="9">DA912</strain>
    </source>
</reference>
<feature type="region of interest" description="Disordered" evidence="6">
    <location>
        <begin position="117"/>
        <end position="144"/>
    </location>
</feature>
<evidence type="ECO:0000256" key="7">
    <source>
        <dbReference type="SAM" id="Phobius"/>
    </source>
</evidence>
<name>A0A0G2F925_9PEZI</name>
<accession>A0A0G2F925</accession>
<dbReference type="OrthoDB" id="61113at2759"/>
<evidence type="ECO:0000259" key="8">
    <source>
        <dbReference type="Pfam" id="PF20684"/>
    </source>
</evidence>
<organism evidence="9 10">
    <name type="scientific">Diaporthe ampelina</name>
    <dbReference type="NCBI Taxonomy" id="1214573"/>
    <lineage>
        <taxon>Eukaryota</taxon>
        <taxon>Fungi</taxon>
        <taxon>Dikarya</taxon>
        <taxon>Ascomycota</taxon>
        <taxon>Pezizomycotina</taxon>
        <taxon>Sordariomycetes</taxon>
        <taxon>Sordariomycetidae</taxon>
        <taxon>Diaporthales</taxon>
        <taxon>Diaporthaceae</taxon>
        <taxon>Diaporthe</taxon>
    </lineage>
</organism>
<evidence type="ECO:0000256" key="6">
    <source>
        <dbReference type="SAM" id="MobiDB-lite"/>
    </source>
</evidence>
<evidence type="ECO:0000256" key="5">
    <source>
        <dbReference type="ARBA" id="ARBA00038359"/>
    </source>
</evidence>
<dbReference type="InterPro" id="IPR052337">
    <property type="entry name" value="SAT4-like"/>
</dbReference>
<keyword evidence="2 7" id="KW-0812">Transmembrane</keyword>
<feature type="transmembrane region" description="Helical" evidence="7">
    <location>
        <begin position="71"/>
        <end position="94"/>
    </location>
</feature>
<dbReference type="InterPro" id="IPR049326">
    <property type="entry name" value="Rhodopsin_dom_fungi"/>
</dbReference>
<evidence type="ECO:0000256" key="2">
    <source>
        <dbReference type="ARBA" id="ARBA00022692"/>
    </source>
</evidence>
<feature type="region of interest" description="Disordered" evidence="6">
    <location>
        <begin position="174"/>
        <end position="205"/>
    </location>
</feature>
<dbReference type="PANTHER" id="PTHR33048">
    <property type="entry name" value="PTH11-LIKE INTEGRAL MEMBRANE PROTEIN (AFU_ORTHOLOGUE AFUA_5G11245)"/>
    <property type="match status" value="1"/>
</dbReference>
<keyword evidence="4 7" id="KW-0472">Membrane</keyword>
<dbReference type="EMBL" id="LCUC01000454">
    <property type="protein sequence ID" value="KKY30699.1"/>
    <property type="molecule type" value="Genomic_DNA"/>
</dbReference>
<dbReference type="Pfam" id="PF20684">
    <property type="entry name" value="Fung_rhodopsin"/>
    <property type="match status" value="1"/>
</dbReference>
<dbReference type="AlphaFoldDB" id="A0A0G2F925"/>
<gene>
    <name evidence="9" type="ORF">UCDDA912_g09372</name>
</gene>
<reference evidence="9 10" key="2">
    <citation type="submission" date="2015-05" db="EMBL/GenBank/DDBJ databases">
        <authorList>
            <person name="Morales-Cruz A."/>
            <person name="Amrine K.C."/>
            <person name="Cantu D."/>
        </authorList>
    </citation>
    <scope>NUCLEOTIDE SEQUENCE [LARGE SCALE GENOMIC DNA]</scope>
    <source>
        <strain evidence="9">DA912</strain>
    </source>
</reference>
<evidence type="ECO:0000313" key="9">
    <source>
        <dbReference type="EMBL" id="KKY30699.1"/>
    </source>
</evidence>
<dbReference type="PANTHER" id="PTHR33048:SF47">
    <property type="entry name" value="INTEGRAL MEMBRANE PROTEIN-RELATED"/>
    <property type="match status" value="1"/>
</dbReference>
<evidence type="ECO:0000256" key="1">
    <source>
        <dbReference type="ARBA" id="ARBA00004141"/>
    </source>
</evidence>
<evidence type="ECO:0000256" key="3">
    <source>
        <dbReference type="ARBA" id="ARBA00022989"/>
    </source>
</evidence>
<evidence type="ECO:0000313" key="10">
    <source>
        <dbReference type="Proteomes" id="UP000034680"/>
    </source>
</evidence>
<keyword evidence="10" id="KW-1185">Reference proteome</keyword>